<gene>
    <name evidence="3" type="ORF">M231_03143</name>
</gene>
<dbReference type="EMBL" id="SDIL01000029">
    <property type="protein sequence ID" value="RXK39641.1"/>
    <property type="molecule type" value="Genomic_DNA"/>
</dbReference>
<accession>A0A4Q1BP27</accession>
<keyword evidence="4" id="KW-1185">Reference proteome</keyword>
<evidence type="ECO:0000313" key="4">
    <source>
        <dbReference type="Proteomes" id="UP000289152"/>
    </source>
</evidence>
<dbReference type="Proteomes" id="UP000289152">
    <property type="component" value="Unassembled WGS sequence"/>
</dbReference>
<keyword evidence="2" id="KW-0812">Transmembrane</keyword>
<dbReference type="VEuPathDB" id="FungiDB:TREMEDRAFT_59390"/>
<dbReference type="STRING" id="5217.A0A4Q1BP27"/>
<keyword evidence="2" id="KW-0472">Membrane</keyword>
<comment type="caution">
    <text evidence="3">The sequence shown here is derived from an EMBL/GenBank/DDBJ whole genome shotgun (WGS) entry which is preliminary data.</text>
</comment>
<feature type="compositionally biased region" description="Basic and acidic residues" evidence="1">
    <location>
        <begin position="338"/>
        <end position="394"/>
    </location>
</feature>
<protein>
    <submittedName>
        <fullName evidence="3">Uncharacterized protein</fullName>
    </submittedName>
</protein>
<evidence type="ECO:0000256" key="2">
    <source>
        <dbReference type="SAM" id="Phobius"/>
    </source>
</evidence>
<evidence type="ECO:0000256" key="1">
    <source>
        <dbReference type="SAM" id="MobiDB-lite"/>
    </source>
</evidence>
<feature type="transmembrane region" description="Helical" evidence="2">
    <location>
        <begin position="203"/>
        <end position="223"/>
    </location>
</feature>
<reference evidence="3 4" key="1">
    <citation type="submission" date="2016-06" db="EMBL/GenBank/DDBJ databases">
        <title>Evolution of pathogenesis and genome organization in the Tremellales.</title>
        <authorList>
            <person name="Cuomo C."/>
            <person name="Litvintseva A."/>
            <person name="Heitman J."/>
            <person name="Chen Y."/>
            <person name="Sun S."/>
            <person name="Springer D."/>
            <person name="Dromer F."/>
            <person name="Young S."/>
            <person name="Zeng Q."/>
            <person name="Chapman S."/>
            <person name="Gujja S."/>
            <person name="Saif S."/>
            <person name="Birren B."/>
        </authorList>
    </citation>
    <scope>NUCLEOTIDE SEQUENCE [LARGE SCALE GENOMIC DNA]</scope>
    <source>
        <strain evidence="3 4">ATCC 28783</strain>
    </source>
</reference>
<feature type="transmembrane region" description="Helical" evidence="2">
    <location>
        <begin position="6"/>
        <end position="26"/>
    </location>
</feature>
<proteinExistence type="predicted"/>
<evidence type="ECO:0000313" key="3">
    <source>
        <dbReference type="EMBL" id="RXK39641.1"/>
    </source>
</evidence>
<organism evidence="3 4">
    <name type="scientific">Tremella mesenterica</name>
    <name type="common">Jelly fungus</name>
    <dbReference type="NCBI Taxonomy" id="5217"/>
    <lineage>
        <taxon>Eukaryota</taxon>
        <taxon>Fungi</taxon>
        <taxon>Dikarya</taxon>
        <taxon>Basidiomycota</taxon>
        <taxon>Agaricomycotina</taxon>
        <taxon>Tremellomycetes</taxon>
        <taxon>Tremellales</taxon>
        <taxon>Tremellaceae</taxon>
        <taxon>Tremella</taxon>
    </lineage>
</organism>
<keyword evidence="2" id="KW-1133">Transmembrane helix</keyword>
<feature type="region of interest" description="Disordered" evidence="1">
    <location>
        <begin position="286"/>
        <end position="315"/>
    </location>
</feature>
<sequence length="452" mass="48604">MSGQELWQTTWVMLVSGGIVGFLLLWPEGAGEVISWVMGEKPSVGEGGEAARPSPGKNMPGMGRGPGRPMVGPVGGIPGVGRVPPGMFGMKGMPMQGVGGLPVQGVGGLPVQGIGASPGVGVPGIGIGGMPFGVGVNGQGRGIDRLPGLGSGVERGMVGSRLIGGPGQASILVPTTDPNSHLTALRQGVFRGWYDPSDPDTTISLIILIFSVLFTIVILGQILKAAYDAKPPLPAPTPAEALLTGSAWLSNELKRRQVEMRDETIFRLKEAAAEIEKKQLKIENEEGKEKAEKWRKNFDADRTEQGERLKGSLKRQGKDYVRLSAKDWERIKAEVKLEARKSGESKDKGKEEGKETEKERQKRKEKEKKESGGDKTSKSTETETKTETKKEKRTLGNFMRKWFLRDGATTSAPKGKEKDTKVKFVDPITAQANIAQSTANAQAMADRLNRSK</sequence>
<feature type="region of interest" description="Disordered" evidence="1">
    <location>
        <begin position="338"/>
        <end position="423"/>
    </location>
</feature>
<dbReference type="AlphaFoldDB" id="A0A4Q1BP27"/>
<feature type="region of interest" description="Disordered" evidence="1">
    <location>
        <begin position="44"/>
        <end position="64"/>
    </location>
</feature>
<feature type="compositionally biased region" description="Basic and acidic residues" evidence="1">
    <location>
        <begin position="414"/>
        <end position="423"/>
    </location>
</feature>
<dbReference type="InParanoid" id="A0A4Q1BP27"/>
<name>A0A4Q1BP27_TREME</name>